<dbReference type="Proteomes" id="UP000187203">
    <property type="component" value="Unassembled WGS sequence"/>
</dbReference>
<protein>
    <submittedName>
        <fullName evidence="1">Uncharacterized protein</fullName>
    </submittedName>
</protein>
<evidence type="ECO:0000313" key="2">
    <source>
        <dbReference type="Proteomes" id="UP000187203"/>
    </source>
</evidence>
<reference evidence="2" key="1">
    <citation type="submission" date="2013-09" db="EMBL/GenBank/DDBJ databases">
        <title>Corchorus olitorius genome sequencing.</title>
        <authorList>
            <person name="Alam M."/>
            <person name="Haque M.S."/>
            <person name="Islam M.S."/>
            <person name="Emdad E.M."/>
            <person name="Islam M.M."/>
            <person name="Ahmed B."/>
            <person name="Halim A."/>
            <person name="Hossen Q.M.M."/>
            <person name="Hossain M.Z."/>
            <person name="Ahmed R."/>
            <person name="Khan M.M."/>
            <person name="Islam R."/>
            <person name="Rashid M.M."/>
            <person name="Khan S.A."/>
            <person name="Rahman M.S."/>
            <person name="Alam M."/>
            <person name="Yahiya A.S."/>
            <person name="Khan M.S."/>
            <person name="Azam M.S."/>
            <person name="Haque T."/>
            <person name="Lashkar M.Z.H."/>
            <person name="Akhand A.I."/>
            <person name="Morshed G."/>
            <person name="Roy S."/>
            <person name="Uddin K.S."/>
            <person name="Rabeya T."/>
            <person name="Hossain A.S."/>
            <person name="Chowdhury A."/>
            <person name="Snigdha A.R."/>
            <person name="Mortoza M.S."/>
            <person name="Matin S.A."/>
            <person name="Hoque S.M.E."/>
            <person name="Islam M.K."/>
            <person name="Roy D.K."/>
            <person name="Haider R."/>
            <person name="Moosa M.M."/>
            <person name="Elias S.M."/>
            <person name="Hasan A.M."/>
            <person name="Jahan S."/>
            <person name="Shafiuddin M."/>
            <person name="Mahmood N."/>
            <person name="Shommy N.S."/>
        </authorList>
    </citation>
    <scope>NUCLEOTIDE SEQUENCE [LARGE SCALE GENOMIC DNA]</scope>
    <source>
        <strain evidence="2">cv. O-4</strain>
    </source>
</reference>
<accession>A0A1R3KPE1</accession>
<sequence>MVESREMESGVSSVYIERWEERENSDGLCEGENGRVDSCLESEREDESKVYGKDQDGGCPTKTVLSSFEVISTL</sequence>
<proteinExistence type="predicted"/>
<comment type="caution">
    <text evidence="1">The sequence shown here is derived from an EMBL/GenBank/DDBJ whole genome shotgun (WGS) entry which is preliminary data.</text>
</comment>
<keyword evidence="2" id="KW-1185">Reference proteome</keyword>
<evidence type="ECO:0000313" key="1">
    <source>
        <dbReference type="EMBL" id="OMP08924.1"/>
    </source>
</evidence>
<dbReference type="AlphaFoldDB" id="A0A1R3KPE1"/>
<name>A0A1R3KPE1_9ROSI</name>
<dbReference type="EMBL" id="AWUE01012542">
    <property type="protein sequence ID" value="OMP08924.1"/>
    <property type="molecule type" value="Genomic_DNA"/>
</dbReference>
<organism evidence="1 2">
    <name type="scientific">Corchorus olitorius</name>
    <dbReference type="NCBI Taxonomy" id="93759"/>
    <lineage>
        <taxon>Eukaryota</taxon>
        <taxon>Viridiplantae</taxon>
        <taxon>Streptophyta</taxon>
        <taxon>Embryophyta</taxon>
        <taxon>Tracheophyta</taxon>
        <taxon>Spermatophyta</taxon>
        <taxon>Magnoliopsida</taxon>
        <taxon>eudicotyledons</taxon>
        <taxon>Gunneridae</taxon>
        <taxon>Pentapetalae</taxon>
        <taxon>rosids</taxon>
        <taxon>malvids</taxon>
        <taxon>Malvales</taxon>
        <taxon>Malvaceae</taxon>
        <taxon>Grewioideae</taxon>
        <taxon>Apeibeae</taxon>
        <taxon>Corchorus</taxon>
    </lineage>
</organism>
<gene>
    <name evidence="1" type="ORF">COLO4_05987</name>
</gene>